<evidence type="ECO:0000313" key="13">
    <source>
        <dbReference type="EMBL" id="KAB2629707.1"/>
    </source>
</evidence>
<organism evidence="13 14">
    <name type="scientific">Pyrus ussuriensis x Pyrus communis</name>
    <dbReference type="NCBI Taxonomy" id="2448454"/>
    <lineage>
        <taxon>Eukaryota</taxon>
        <taxon>Viridiplantae</taxon>
        <taxon>Streptophyta</taxon>
        <taxon>Embryophyta</taxon>
        <taxon>Tracheophyta</taxon>
        <taxon>Spermatophyta</taxon>
        <taxon>Magnoliopsida</taxon>
        <taxon>eudicotyledons</taxon>
        <taxon>Gunneridae</taxon>
        <taxon>Pentapetalae</taxon>
        <taxon>rosids</taxon>
        <taxon>fabids</taxon>
        <taxon>Rosales</taxon>
        <taxon>Rosaceae</taxon>
        <taxon>Amygdaloideae</taxon>
        <taxon>Maleae</taxon>
        <taxon>Pyrus</taxon>
    </lineage>
</organism>
<evidence type="ECO:0000256" key="3">
    <source>
        <dbReference type="ARBA" id="ARBA00022448"/>
    </source>
</evidence>
<dbReference type="AlphaFoldDB" id="A0A5N5HS92"/>
<evidence type="ECO:0000256" key="11">
    <source>
        <dbReference type="SAM" id="Phobius"/>
    </source>
</evidence>
<evidence type="ECO:0000256" key="10">
    <source>
        <dbReference type="ARBA" id="ARBA00045588"/>
    </source>
</evidence>
<dbReference type="Proteomes" id="UP000327157">
    <property type="component" value="Chromosome 8"/>
</dbReference>
<name>A0A5N5HS92_9ROSA</name>
<protein>
    <submittedName>
        <fullName evidence="13">Amino acid permease 8-like</fullName>
    </submittedName>
</protein>
<evidence type="ECO:0000313" key="14">
    <source>
        <dbReference type="Proteomes" id="UP000327157"/>
    </source>
</evidence>
<evidence type="ECO:0000259" key="12">
    <source>
        <dbReference type="Pfam" id="PF01490"/>
    </source>
</evidence>
<reference evidence="14" key="2">
    <citation type="submission" date="2019-10" db="EMBL/GenBank/DDBJ databases">
        <title>A de novo genome assembly of a pear dwarfing rootstock.</title>
        <authorList>
            <person name="Wang F."/>
            <person name="Wang J."/>
            <person name="Li S."/>
            <person name="Zhang Y."/>
            <person name="Fang M."/>
            <person name="Ma L."/>
            <person name="Zhao Y."/>
            <person name="Jiang S."/>
        </authorList>
    </citation>
    <scope>NUCLEOTIDE SEQUENCE [LARGE SCALE GENOMIC DNA]</scope>
</reference>
<evidence type="ECO:0000256" key="2">
    <source>
        <dbReference type="ARBA" id="ARBA00005590"/>
    </source>
</evidence>
<dbReference type="EMBL" id="SMOL01000148">
    <property type="protein sequence ID" value="KAB2629707.1"/>
    <property type="molecule type" value="Genomic_DNA"/>
</dbReference>
<feature type="domain" description="Amino acid transporter transmembrane" evidence="12">
    <location>
        <begin position="61"/>
        <end position="489"/>
    </location>
</feature>
<feature type="transmembrane region" description="Helical" evidence="11">
    <location>
        <begin position="263"/>
        <end position="284"/>
    </location>
</feature>
<accession>A0A5N5HS92</accession>
<keyword evidence="9" id="KW-0927">Auxin signaling pathway</keyword>
<evidence type="ECO:0000256" key="7">
    <source>
        <dbReference type="ARBA" id="ARBA00022989"/>
    </source>
</evidence>
<feature type="transmembrane region" description="Helical" evidence="11">
    <location>
        <begin position="93"/>
        <end position="118"/>
    </location>
</feature>
<dbReference type="GO" id="GO:0006865">
    <property type="term" value="P:amino acid transport"/>
    <property type="evidence" value="ECO:0007669"/>
    <property type="project" value="UniProtKB-KW"/>
</dbReference>
<dbReference type="GO" id="GO:0009734">
    <property type="term" value="P:auxin-activated signaling pathway"/>
    <property type="evidence" value="ECO:0007669"/>
    <property type="project" value="UniProtKB-KW"/>
</dbReference>
<keyword evidence="7 11" id="KW-1133">Transmembrane helix</keyword>
<feature type="transmembrane region" description="Helical" evidence="11">
    <location>
        <begin position="152"/>
        <end position="174"/>
    </location>
</feature>
<comment type="function">
    <text evidence="10">Carrier protein involved in proton-driven auxin influx. Mediates the formation of auxin gradient from developing leaves (site of auxin biosynthesis) to tips by contributing to the loading of auxin in vascular tissues and facilitating acropetal (base to tip) auxin transport within inner tissues of the root apex, and basipetal (tip to base) auxin transport within outer tissues of the root apex. May be involved in lateral roots and nodules formation.</text>
</comment>
<sequence length="503" mass="55290">MVTKASCEGQRHPLSPTSLVSFIDKIFNLPRTQQNELCETGFNPLQNVEEGDVDDDGKSKRTGTVWSACAHIITTSVGAGVLSLAWAMAQLGWLGGISILLFCTFGALYAATLLADCYRFPDPVTGKRNYSYMEAVKAYLGGTIYKFCGWMIYLNLATIGVGFTITTAKSMIAIQKSNCHRKHGSDDPCKFSNIPHVIAFGIVEILLSQLPNFHKLSWLSKLAAIMSFGYAFIGIGLSISKIIAGHGGKTSLAGVDLPLSEKIWRMFAAAGDIAFACSYALVLLDVQDTLKSSPPENKVMKKAVSVGGLAMLILFMMCGTLGYAAFGNKTPENLLAGFGDDVAFWLVDMANVFIVVHIVGAYQVLCQPVFRIIELLARRRWPNSKFINREIPIRLAKVKFNINMFRLSWRTAYGVLVSFLAIALPFFSDMLGLLGALGYWPLIVYIPLEMHIVQNKIGKCTIRWFGLQLFSFLCLLLSLAAASGAIHGLYKGLKAYKVFQFKE</sequence>
<evidence type="ECO:0000256" key="9">
    <source>
        <dbReference type="ARBA" id="ARBA00023294"/>
    </source>
</evidence>
<feature type="transmembrane region" description="Helical" evidence="11">
    <location>
        <begin position="304"/>
        <end position="326"/>
    </location>
</feature>
<proteinExistence type="inferred from homology"/>
<dbReference type="OrthoDB" id="40134at2759"/>
<feature type="transmembrane region" description="Helical" evidence="11">
    <location>
        <begin position="469"/>
        <end position="490"/>
    </location>
</feature>
<keyword evidence="4 11" id="KW-0812">Transmembrane</keyword>
<keyword evidence="8 11" id="KW-0472">Membrane</keyword>
<keyword evidence="14" id="KW-1185">Reference proteome</keyword>
<dbReference type="GO" id="GO:0012505">
    <property type="term" value="C:endomembrane system"/>
    <property type="evidence" value="ECO:0007669"/>
    <property type="project" value="UniProtKB-SubCell"/>
</dbReference>
<evidence type="ECO:0000256" key="5">
    <source>
        <dbReference type="ARBA" id="ARBA00022847"/>
    </source>
</evidence>
<reference evidence="13 14" key="3">
    <citation type="submission" date="2019-11" db="EMBL/GenBank/DDBJ databases">
        <title>A de novo genome assembly of a pear dwarfing rootstock.</title>
        <authorList>
            <person name="Wang F."/>
            <person name="Wang J."/>
            <person name="Li S."/>
            <person name="Zhang Y."/>
            <person name="Fang M."/>
            <person name="Ma L."/>
            <person name="Zhao Y."/>
            <person name="Jiang S."/>
        </authorList>
    </citation>
    <scope>NUCLEOTIDE SEQUENCE [LARGE SCALE GENOMIC DNA]</scope>
    <source>
        <strain evidence="13">S2</strain>
        <tissue evidence="13">Leaf</tissue>
    </source>
</reference>
<feature type="transmembrane region" description="Helical" evidence="11">
    <location>
        <begin position="346"/>
        <end position="370"/>
    </location>
</feature>
<feature type="transmembrane region" description="Helical" evidence="11">
    <location>
        <begin position="65"/>
        <end position="87"/>
    </location>
</feature>
<gene>
    <name evidence="13" type="ORF">D8674_034502</name>
</gene>
<evidence type="ECO:0000256" key="6">
    <source>
        <dbReference type="ARBA" id="ARBA00022970"/>
    </source>
</evidence>
<dbReference type="GO" id="GO:0015293">
    <property type="term" value="F:symporter activity"/>
    <property type="evidence" value="ECO:0007669"/>
    <property type="project" value="UniProtKB-KW"/>
</dbReference>
<dbReference type="PANTHER" id="PTHR48017">
    <property type="entry name" value="OS05G0424000 PROTEIN-RELATED"/>
    <property type="match status" value="1"/>
</dbReference>
<evidence type="ECO:0000256" key="8">
    <source>
        <dbReference type="ARBA" id="ARBA00023136"/>
    </source>
</evidence>
<keyword evidence="5" id="KW-0769">Symport</keyword>
<dbReference type="Pfam" id="PF01490">
    <property type="entry name" value="Aa_trans"/>
    <property type="match status" value="1"/>
</dbReference>
<dbReference type="InterPro" id="IPR013057">
    <property type="entry name" value="AA_transpt_TM"/>
</dbReference>
<feature type="transmembrane region" description="Helical" evidence="11">
    <location>
        <begin position="222"/>
        <end position="243"/>
    </location>
</feature>
<keyword evidence="6" id="KW-0029">Amino-acid transport</keyword>
<comment type="caution">
    <text evidence="13">The sequence shown here is derived from an EMBL/GenBank/DDBJ whole genome shotgun (WGS) entry which is preliminary data.</text>
</comment>
<feature type="transmembrane region" description="Helical" evidence="11">
    <location>
        <begin position="430"/>
        <end position="448"/>
    </location>
</feature>
<comment type="subcellular location">
    <subcellularLocation>
        <location evidence="1">Endomembrane system</location>
        <topology evidence="1">Multi-pass membrane protein</topology>
    </subcellularLocation>
</comment>
<feature type="transmembrane region" description="Helical" evidence="11">
    <location>
        <begin position="194"/>
        <end position="210"/>
    </location>
</feature>
<comment type="similarity">
    <text evidence="2">Belongs to the amino acid/polyamine transporter 2 family. Amino acid/auxin permease (AAAP) (TC 2.A.18.1) subfamily.</text>
</comment>
<evidence type="ECO:0000256" key="1">
    <source>
        <dbReference type="ARBA" id="ARBA00004127"/>
    </source>
</evidence>
<reference evidence="13 14" key="1">
    <citation type="submission" date="2019-09" db="EMBL/GenBank/DDBJ databases">
        <authorList>
            <person name="Ou C."/>
        </authorList>
    </citation>
    <scope>NUCLEOTIDE SEQUENCE [LARGE SCALE GENOMIC DNA]</scope>
    <source>
        <strain evidence="13">S2</strain>
        <tissue evidence="13">Leaf</tissue>
    </source>
</reference>
<keyword evidence="3" id="KW-0813">Transport</keyword>
<evidence type="ECO:0000256" key="4">
    <source>
        <dbReference type="ARBA" id="ARBA00022692"/>
    </source>
</evidence>
<feature type="transmembrane region" description="Helical" evidence="11">
    <location>
        <begin position="407"/>
        <end position="424"/>
    </location>
</feature>